<dbReference type="AlphaFoldDB" id="A0A8C5P941"/>
<dbReference type="Proteomes" id="UP000694569">
    <property type="component" value="Unplaced"/>
</dbReference>
<dbReference type="Ensembl" id="ENSLLET00000006146.1">
    <property type="protein sequence ID" value="ENSLLEP00000005898.1"/>
    <property type="gene ID" value="ENSLLEG00000003721.1"/>
</dbReference>
<reference evidence="1" key="2">
    <citation type="submission" date="2025-09" db="UniProtKB">
        <authorList>
            <consortium name="Ensembl"/>
        </authorList>
    </citation>
    <scope>IDENTIFICATION</scope>
</reference>
<evidence type="ECO:0000313" key="1">
    <source>
        <dbReference type="Ensembl" id="ENSLLEP00000005898.1"/>
    </source>
</evidence>
<protein>
    <submittedName>
        <fullName evidence="1">Uncharacterized protein</fullName>
    </submittedName>
</protein>
<name>A0A8C5P941_9ANUR</name>
<reference evidence="1" key="1">
    <citation type="submission" date="2025-08" db="UniProtKB">
        <authorList>
            <consortium name="Ensembl"/>
        </authorList>
    </citation>
    <scope>IDENTIFICATION</scope>
</reference>
<evidence type="ECO:0000313" key="2">
    <source>
        <dbReference type="Proteomes" id="UP000694569"/>
    </source>
</evidence>
<accession>A0A8C5P941</accession>
<keyword evidence="2" id="KW-1185">Reference proteome</keyword>
<organism evidence="1 2">
    <name type="scientific">Leptobrachium leishanense</name>
    <name type="common">Leishan spiny toad</name>
    <dbReference type="NCBI Taxonomy" id="445787"/>
    <lineage>
        <taxon>Eukaryota</taxon>
        <taxon>Metazoa</taxon>
        <taxon>Chordata</taxon>
        <taxon>Craniata</taxon>
        <taxon>Vertebrata</taxon>
        <taxon>Euteleostomi</taxon>
        <taxon>Amphibia</taxon>
        <taxon>Batrachia</taxon>
        <taxon>Anura</taxon>
        <taxon>Pelobatoidea</taxon>
        <taxon>Megophryidae</taxon>
        <taxon>Leptobrachium</taxon>
    </lineage>
</organism>
<sequence>MGAASMAAVVLSLKQRGPVLRAAGALQVSRAAQTAAAAAPASHVIARIKKFAIYRWDPDKIQNEINTLGPLSSCRHTCGICSMVKKTYSQSQHPDKCRTLSRRWVYHCQNLQSREDLTREQIQRVHHKVQAIHKPE</sequence>
<proteinExistence type="predicted"/>